<accession>A0A7X3FY11</accession>
<dbReference type="RefSeq" id="WP_160408052.1">
    <property type="nucleotide sequence ID" value="NZ_WSES01000002.1"/>
</dbReference>
<organism evidence="2 3">
    <name type="scientific">Massilia cellulosiltytica</name>
    <dbReference type="NCBI Taxonomy" id="2683234"/>
    <lineage>
        <taxon>Bacteria</taxon>
        <taxon>Pseudomonadati</taxon>
        <taxon>Pseudomonadota</taxon>
        <taxon>Betaproteobacteria</taxon>
        <taxon>Burkholderiales</taxon>
        <taxon>Oxalobacteraceae</taxon>
        <taxon>Telluria group</taxon>
        <taxon>Massilia</taxon>
    </lineage>
</organism>
<dbReference type="Proteomes" id="UP000443353">
    <property type="component" value="Unassembled WGS sequence"/>
</dbReference>
<evidence type="ECO:0000256" key="1">
    <source>
        <dbReference type="SAM" id="MobiDB-lite"/>
    </source>
</evidence>
<proteinExistence type="predicted"/>
<keyword evidence="3" id="KW-1185">Reference proteome</keyword>
<evidence type="ECO:0000313" key="3">
    <source>
        <dbReference type="Proteomes" id="UP000443353"/>
    </source>
</evidence>
<dbReference type="EMBL" id="WSES01000002">
    <property type="protein sequence ID" value="MVW59875.1"/>
    <property type="molecule type" value="Genomic_DNA"/>
</dbReference>
<gene>
    <name evidence="2" type="ORF">GPY61_08015</name>
</gene>
<protein>
    <submittedName>
        <fullName evidence="2">Uncharacterized protein</fullName>
    </submittedName>
</protein>
<feature type="region of interest" description="Disordered" evidence="1">
    <location>
        <begin position="110"/>
        <end position="139"/>
    </location>
</feature>
<sequence>MDTARDRNTLDLVEAEELWNMTTVDREGFICRGCTRQVFPASYLKDVNKKRPYFKLGPGAAHVGDCDVDGADLVLKRAKKETVGNPDEGYPLPFPNRLVLADARIVEARDDEPAGTSGRARTPGRREGAGTTPRRHHGHTVTTIRTICRTFMDLPHDRSAMPLHIPGVEGTTYARVFRYVTGKLQALGGTRLFYAPIRWKAEPVVTDDYCLLTLYAGEWDDAIRDFADPHRVRVHWATWSKSRRDSLIREYESTRQEAREQARKDKAIKGWLFFVGRLDAANPNVFVVDNHRLICSLSGAIDWPK</sequence>
<name>A0A7X3FY11_9BURK</name>
<evidence type="ECO:0000313" key="2">
    <source>
        <dbReference type="EMBL" id="MVW59875.1"/>
    </source>
</evidence>
<dbReference type="AlphaFoldDB" id="A0A7X3FY11"/>
<comment type="caution">
    <text evidence="2">The sequence shown here is derived from an EMBL/GenBank/DDBJ whole genome shotgun (WGS) entry which is preliminary data.</text>
</comment>
<reference evidence="2 3" key="1">
    <citation type="submission" date="2019-12" db="EMBL/GenBank/DDBJ databases">
        <authorList>
            <person name="Li C."/>
            <person name="Zhao J."/>
        </authorList>
    </citation>
    <scope>NUCLEOTIDE SEQUENCE [LARGE SCALE GENOMIC DNA]</scope>
    <source>
        <strain evidence="2 3">NEAU-DD11</strain>
    </source>
</reference>